<protein>
    <submittedName>
        <fullName evidence="2">Enoyl-CoA hydratase</fullName>
    </submittedName>
</protein>
<evidence type="ECO:0000313" key="2">
    <source>
        <dbReference type="EMBL" id="GHH32272.1"/>
    </source>
</evidence>
<dbReference type="Pfam" id="PF00378">
    <property type="entry name" value="ECH_1"/>
    <property type="match status" value="1"/>
</dbReference>
<keyword evidence="3" id="KW-1185">Reference proteome</keyword>
<organism evidence="2 3">
    <name type="scientific">Lentzea cavernae</name>
    <dbReference type="NCBI Taxonomy" id="2020703"/>
    <lineage>
        <taxon>Bacteria</taxon>
        <taxon>Bacillati</taxon>
        <taxon>Actinomycetota</taxon>
        <taxon>Actinomycetes</taxon>
        <taxon>Pseudonocardiales</taxon>
        <taxon>Pseudonocardiaceae</taxon>
        <taxon>Lentzea</taxon>
    </lineage>
</organism>
<sequence>MFEFQTVRTALSGGVLDVRFDAPPLNLIGPELVKDLVDLVLALPASPEVRVVVFSSADPEYFLPHVDLTKVPQYVAEAGRAGGPDDASLGMLWRKFSQADVVTIAKIRGRVGGAGSEFVLACDMQFASRETATFGQPEVGMGAPPGAGALQHLTRKLGRNRALEVLLGSADFTADEAAAYGWINKAVPDAELDALVATNARRIASFPAAAVHETKRVVNGLTLPHVEDVRADARRFQEFVQTNVLQSRVALLFEKGLQDRGPVELALGAHMVDLPVE</sequence>
<dbReference type="RefSeq" id="WP_191296613.1">
    <property type="nucleotide sequence ID" value="NZ_BNAR01000002.1"/>
</dbReference>
<reference evidence="3" key="1">
    <citation type="journal article" date="2019" name="Int. J. Syst. Evol. Microbiol.">
        <title>The Global Catalogue of Microorganisms (GCM) 10K type strain sequencing project: providing services to taxonomists for standard genome sequencing and annotation.</title>
        <authorList>
            <consortium name="The Broad Institute Genomics Platform"/>
            <consortium name="The Broad Institute Genome Sequencing Center for Infectious Disease"/>
            <person name="Wu L."/>
            <person name="Ma J."/>
        </authorList>
    </citation>
    <scope>NUCLEOTIDE SEQUENCE [LARGE SCALE GENOMIC DNA]</scope>
    <source>
        <strain evidence="3">CGMCC 4.7367</strain>
    </source>
</reference>
<dbReference type="InterPro" id="IPR001753">
    <property type="entry name" value="Enoyl-CoA_hydra/iso"/>
</dbReference>
<comment type="similarity">
    <text evidence="1">Belongs to the enoyl-CoA hydratase/isomerase family.</text>
</comment>
<dbReference type="CDD" id="cd06558">
    <property type="entry name" value="crotonase-like"/>
    <property type="match status" value="1"/>
</dbReference>
<dbReference type="PANTHER" id="PTHR43459">
    <property type="entry name" value="ENOYL-COA HYDRATASE"/>
    <property type="match status" value="1"/>
</dbReference>
<gene>
    <name evidence="2" type="ORF">GCM10017774_12930</name>
</gene>
<dbReference type="Gene3D" id="3.90.226.10">
    <property type="entry name" value="2-enoyl-CoA Hydratase, Chain A, domain 1"/>
    <property type="match status" value="1"/>
</dbReference>
<dbReference type="InterPro" id="IPR018376">
    <property type="entry name" value="Enoyl-CoA_hyd/isom_CS"/>
</dbReference>
<dbReference type="Proteomes" id="UP000605568">
    <property type="component" value="Unassembled WGS sequence"/>
</dbReference>
<proteinExistence type="inferred from homology"/>
<dbReference type="PANTHER" id="PTHR43459:SF1">
    <property type="entry name" value="EG:BACN32G11.4 PROTEIN"/>
    <property type="match status" value="1"/>
</dbReference>
<accession>A0ABQ3M9G9</accession>
<dbReference type="SUPFAM" id="SSF52096">
    <property type="entry name" value="ClpP/crotonase"/>
    <property type="match status" value="1"/>
</dbReference>
<name>A0ABQ3M9G9_9PSEU</name>
<evidence type="ECO:0000256" key="1">
    <source>
        <dbReference type="RuleBase" id="RU003707"/>
    </source>
</evidence>
<dbReference type="PROSITE" id="PS00166">
    <property type="entry name" value="ENOYL_COA_HYDRATASE"/>
    <property type="match status" value="1"/>
</dbReference>
<dbReference type="InterPro" id="IPR029045">
    <property type="entry name" value="ClpP/crotonase-like_dom_sf"/>
</dbReference>
<comment type="caution">
    <text evidence="2">The sequence shown here is derived from an EMBL/GenBank/DDBJ whole genome shotgun (WGS) entry which is preliminary data.</text>
</comment>
<dbReference type="EMBL" id="BNAR01000002">
    <property type="protein sequence ID" value="GHH32272.1"/>
    <property type="molecule type" value="Genomic_DNA"/>
</dbReference>
<evidence type="ECO:0000313" key="3">
    <source>
        <dbReference type="Proteomes" id="UP000605568"/>
    </source>
</evidence>